<evidence type="ECO:0000313" key="2">
    <source>
        <dbReference type="Proteomes" id="UP000559117"/>
    </source>
</evidence>
<evidence type="ECO:0000313" key="1">
    <source>
        <dbReference type="EMBL" id="MBB5337271.1"/>
    </source>
</evidence>
<dbReference type="Gene3D" id="1.25.40.10">
    <property type="entry name" value="Tetratricopeptide repeat domain"/>
    <property type="match status" value="1"/>
</dbReference>
<dbReference type="Proteomes" id="UP000559117">
    <property type="component" value="Unassembled WGS sequence"/>
</dbReference>
<organism evidence="1 2">
    <name type="scientific">Pectinatus brassicae</name>
    <dbReference type="NCBI Taxonomy" id="862415"/>
    <lineage>
        <taxon>Bacteria</taxon>
        <taxon>Bacillati</taxon>
        <taxon>Bacillota</taxon>
        <taxon>Negativicutes</taxon>
        <taxon>Selenomonadales</taxon>
        <taxon>Selenomonadaceae</taxon>
        <taxon>Pectinatus</taxon>
    </lineage>
</organism>
<dbReference type="InterPro" id="IPR011990">
    <property type="entry name" value="TPR-like_helical_dom_sf"/>
</dbReference>
<reference evidence="1 2" key="1">
    <citation type="submission" date="2020-08" db="EMBL/GenBank/DDBJ databases">
        <title>Genomic Encyclopedia of Type Strains, Phase IV (KMG-IV): sequencing the most valuable type-strain genomes for metagenomic binning, comparative biology and taxonomic classification.</title>
        <authorList>
            <person name="Goeker M."/>
        </authorList>
    </citation>
    <scope>NUCLEOTIDE SEQUENCE [LARGE SCALE GENOMIC DNA]</scope>
    <source>
        <strain evidence="1 2">DSM 24661</strain>
    </source>
</reference>
<keyword evidence="2" id="KW-1185">Reference proteome</keyword>
<dbReference type="EMBL" id="JACHFH010000040">
    <property type="protein sequence ID" value="MBB5337271.1"/>
    <property type="molecule type" value="Genomic_DNA"/>
</dbReference>
<dbReference type="RefSeq" id="WP_183862972.1">
    <property type="nucleotide sequence ID" value="NZ_JACHFH010000040.1"/>
</dbReference>
<protein>
    <submittedName>
        <fullName evidence="1">Tetratricopeptide (TPR) repeat protein</fullName>
    </submittedName>
</protein>
<sequence length="247" mass="28714">MQITEKDFKKWLDYIIEKDREPLVQMAKDIEKNGGVSDWQDRITVARCIFLLDKNNLQPTIDILKTIVDVNLTETKDLEIKAWALHDLGYLTWQAQKLAEPALKYIDMAIAILDNIDTSELTYVTKGEIWNTRCQIVISSGDLQTALIMADEKIKEKEKLGENGNSYLFYAYYAKAQIMHKQEDNKTAVLYLYQALKSYPLEQISSSFDKVKEVWLKENEDAQSAFNKMLDIVKREDMIITTVKWKL</sequence>
<accession>A0A840UHQ5</accession>
<dbReference type="AlphaFoldDB" id="A0A840UHQ5"/>
<name>A0A840UHQ5_9FIRM</name>
<gene>
    <name evidence="1" type="ORF">HNR32_002431</name>
</gene>
<proteinExistence type="predicted"/>
<comment type="caution">
    <text evidence="1">The sequence shown here is derived from an EMBL/GenBank/DDBJ whole genome shotgun (WGS) entry which is preliminary data.</text>
</comment>
<dbReference type="SUPFAM" id="SSF48452">
    <property type="entry name" value="TPR-like"/>
    <property type="match status" value="1"/>
</dbReference>